<protein>
    <submittedName>
        <fullName evidence="3">Heterokaryon incompatibility protein Het-C-domain-containing protein</fullName>
    </submittedName>
</protein>
<feature type="chain" id="PRO_5047442578" evidence="2">
    <location>
        <begin position="30"/>
        <end position="1014"/>
    </location>
</feature>
<keyword evidence="2" id="KW-0732">Signal</keyword>
<evidence type="ECO:0000256" key="2">
    <source>
        <dbReference type="SAM" id="SignalP"/>
    </source>
</evidence>
<feature type="compositionally biased region" description="Basic and acidic residues" evidence="1">
    <location>
        <begin position="819"/>
        <end position="835"/>
    </location>
</feature>
<evidence type="ECO:0000256" key="1">
    <source>
        <dbReference type="SAM" id="MobiDB-lite"/>
    </source>
</evidence>
<reference evidence="3 4" key="1">
    <citation type="submission" date="2024-04" db="EMBL/GenBank/DDBJ databases">
        <title>Phyllosticta paracitricarpa is synonymous to the EU quarantine fungus P. citricarpa based on phylogenomic analyses.</title>
        <authorList>
            <consortium name="Lawrence Berkeley National Laboratory"/>
            <person name="Van Ingen-Buijs V.A."/>
            <person name="Van Westerhoven A.C."/>
            <person name="Haridas S."/>
            <person name="Skiadas P."/>
            <person name="Martin F."/>
            <person name="Groenewald J.Z."/>
            <person name="Crous P.W."/>
            <person name="Seidl M.F."/>
        </authorList>
    </citation>
    <scope>NUCLEOTIDE SEQUENCE [LARGE SCALE GENOMIC DNA]</scope>
    <source>
        <strain evidence="3 4">CBS 122670</strain>
    </source>
</reference>
<feature type="compositionally biased region" description="Gly residues" evidence="1">
    <location>
        <begin position="996"/>
        <end position="1014"/>
    </location>
</feature>
<accession>A0ABR1LFZ7</accession>
<evidence type="ECO:0000313" key="4">
    <source>
        <dbReference type="Proteomes" id="UP001365128"/>
    </source>
</evidence>
<organism evidence="3 4">
    <name type="scientific">Phyllosticta citricarpa</name>
    <dbReference type="NCBI Taxonomy" id="55181"/>
    <lineage>
        <taxon>Eukaryota</taxon>
        <taxon>Fungi</taxon>
        <taxon>Dikarya</taxon>
        <taxon>Ascomycota</taxon>
        <taxon>Pezizomycotina</taxon>
        <taxon>Dothideomycetes</taxon>
        <taxon>Dothideomycetes incertae sedis</taxon>
        <taxon>Botryosphaeriales</taxon>
        <taxon>Phyllostictaceae</taxon>
        <taxon>Phyllosticta</taxon>
    </lineage>
</organism>
<feature type="compositionally biased region" description="Basic and acidic residues" evidence="1">
    <location>
        <begin position="672"/>
        <end position="706"/>
    </location>
</feature>
<evidence type="ECO:0000313" key="3">
    <source>
        <dbReference type="EMBL" id="KAK7533553.1"/>
    </source>
</evidence>
<keyword evidence="4" id="KW-1185">Reference proteome</keyword>
<feature type="signal peptide" evidence="2">
    <location>
        <begin position="1"/>
        <end position="29"/>
    </location>
</feature>
<feature type="compositionally biased region" description="Basic and acidic residues" evidence="1">
    <location>
        <begin position="790"/>
        <end position="799"/>
    </location>
</feature>
<gene>
    <name evidence="3" type="ORF">IWX46DRAFT_622660</name>
</gene>
<dbReference type="Pfam" id="PF07217">
    <property type="entry name" value="Het-C"/>
    <property type="match status" value="1"/>
</dbReference>
<sequence length="1014" mass="112354">MPTLRLSPTFLLSCLVLLVFLATPGSCFGAGNVASVSRIEGINWRHGDIEDTLLNILMGKIGKGKKFSKMDVKRVYFGNWLRDYSQAVDVGALKMVSSEAIRLLLWILGFMSFGFATGEFEVTRDRIGCYRPEEHIDNPKDYADNMDAREYDRRLRGPVDEEVELAVDERSGLKNYIANERARIDTSAGLVRKLFGRSIELARRYRRDGNKEDFYEALRLLGTGTHCLEDFSAHSNYTELALIELGERDVFPHVGSRTKVEVEGKRIWPCVTGTFGGVDFLHSVMGEVNDKATQSEVQELEGAISNAQSNHEAKSMVKDLLSQLPDGLLGGDNASKADEMEETATAGQMENMDINPKDPEAFVEQMEQIRRQIYPILEWHDNLMQSINEAIEKVPVLPDLLEKFSENMSIFVFSLIAPFILPVIQQVKAELQTGSSEVIQSSADKQHIVFNDDSCSDPTHSMLAKDHFSNVLNEPAGNVASQVLKWAIPQIVECWDNEDIDADRTISRIIDGVLHHPALRDYGEDGASEGRQLMFRVVEQWWEEKDDSSKDDFRERLSREGVEQGRNHREGVQDSGHGCGKPLGMSSSITGGNYSQQSSNSGNKVVDHVGNLAGEAVGGGALGGMVGGLVGNVLGGVLDNGKSEKKEYESQGYGGDDSRQESYMQTSRQRRGSGEEDRYGQSEYRREEYGGGRGEREEYSRYEQEGRSGGGFQTSVEERNYGSGGYERRQEERYDSYGGDYETRRRTEGYGESGDYYKRESRDYGRRSDDDEDSDEEKRRKKEEKRRKKEEKERRRREEGDYDSEDSNDSKKHHRRKSGSRERRSSREREYRGDDGYGMSSGYGGAPSSQGYGGRSEYSGRGGDGYGGRSEEYGRSEYSSGGGYGGRSEEYGRSEYSSGGGYGGRSEEYGRSEYSSGGGYGGRSEEYGRSQYSGGGGGEYGSRSDEYGRGSSGYGGGDEYGRGPPGGFGGEDEYGRGPPGGFGGEDEYGRPRRENQGGGGYGGGYGGGGYSGGY</sequence>
<feature type="compositionally biased region" description="Low complexity" evidence="1">
    <location>
        <begin position="591"/>
        <end position="606"/>
    </location>
</feature>
<proteinExistence type="predicted"/>
<feature type="compositionally biased region" description="Gly residues" evidence="1">
    <location>
        <begin position="950"/>
        <end position="969"/>
    </location>
</feature>
<dbReference type="PANTHER" id="PTHR14905">
    <property type="entry name" value="NG37"/>
    <property type="match status" value="1"/>
</dbReference>
<feature type="compositionally biased region" description="Basic residues" evidence="1">
    <location>
        <begin position="779"/>
        <end position="789"/>
    </location>
</feature>
<dbReference type="Proteomes" id="UP001365128">
    <property type="component" value="Unassembled WGS sequence"/>
</dbReference>
<feature type="region of interest" description="Disordered" evidence="1">
    <location>
        <begin position="559"/>
        <end position="606"/>
    </location>
</feature>
<comment type="caution">
    <text evidence="3">The sequence shown here is derived from an EMBL/GenBank/DDBJ whole genome shotgun (WGS) entry which is preliminary data.</text>
</comment>
<feature type="region of interest" description="Disordered" evidence="1">
    <location>
        <begin position="645"/>
        <end position="1014"/>
    </location>
</feature>
<feature type="compositionally biased region" description="Basic and acidic residues" evidence="1">
    <location>
        <begin position="716"/>
        <end position="769"/>
    </location>
</feature>
<dbReference type="EMBL" id="JBBPDW010000046">
    <property type="protein sequence ID" value="KAK7533553.1"/>
    <property type="molecule type" value="Genomic_DNA"/>
</dbReference>
<name>A0ABR1LFZ7_9PEZI</name>
<dbReference type="PANTHER" id="PTHR14905:SF11">
    <property type="entry name" value="TINC (EUROFUNG)"/>
    <property type="match status" value="1"/>
</dbReference>
<feature type="compositionally biased region" description="Basic and acidic residues" evidence="1">
    <location>
        <begin position="559"/>
        <end position="572"/>
    </location>
</feature>
<dbReference type="InterPro" id="IPR052577">
    <property type="entry name" value="VWA7"/>
</dbReference>
<dbReference type="InterPro" id="IPR010816">
    <property type="entry name" value="Het-C"/>
</dbReference>